<dbReference type="Proteomes" id="UP001590951">
    <property type="component" value="Unassembled WGS sequence"/>
</dbReference>
<evidence type="ECO:0000256" key="3">
    <source>
        <dbReference type="ARBA" id="ARBA00022723"/>
    </source>
</evidence>
<evidence type="ECO:0000256" key="4">
    <source>
        <dbReference type="ARBA" id="ARBA00023004"/>
    </source>
</evidence>
<organism evidence="6 7">
    <name type="scientific">Lepraria finkii</name>
    <dbReference type="NCBI Taxonomy" id="1340010"/>
    <lineage>
        <taxon>Eukaryota</taxon>
        <taxon>Fungi</taxon>
        <taxon>Dikarya</taxon>
        <taxon>Ascomycota</taxon>
        <taxon>Pezizomycotina</taxon>
        <taxon>Lecanoromycetes</taxon>
        <taxon>OSLEUM clade</taxon>
        <taxon>Lecanoromycetidae</taxon>
        <taxon>Lecanorales</taxon>
        <taxon>Lecanorineae</taxon>
        <taxon>Stereocaulaceae</taxon>
        <taxon>Lepraria</taxon>
    </lineage>
</organism>
<keyword evidence="3" id="KW-0479">Metal-binding</keyword>
<comment type="similarity">
    <text evidence="2">Belongs to the cytochrome P450 family.</text>
</comment>
<dbReference type="Gene3D" id="1.10.630.10">
    <property type="entry name" value="Cytochrome P450"/>
    <property type="match status" value="1"/>
</dbReference>
<dbReference type="EMBL" id="JBHFEH010000022">
    <property type="protein sequence ID" value="KAL2053124.1"/>
    <property type="molecule type" value="Genomic_DNA"/>
</dbReference>
<dbReference type="PANTHER" id="PTHR24305:SF232">
    <property type="entry name" value="P450, PUTATIVE (EUROFUNG)-RELATED"/>
    <property type="match status" value="1"/>
</dbReference>
<gene>
    <name evidence="6" type="ORF">ABVK25_006448</name>
</gene>
<keyword evidence="5" id="KW-0732">Signal</keyword>
<feature type="chain" id="PRO_5045798683" description="Cytochrome P450" evidence="5">
    <location>
        <begin position="17"/>
        <end position="415"/>
    </location>
</feature>
<dbReference type="SUPFAM" id="SSF48264">
    <property type="entry name" value="Cytochrome P450"/>
    <property type="match status" value="1"/>
</dbReference>
<reference evidence="6 7" key="1">
    <citation type="submission" date="2024-09" db="EMBL/GenBank/DDBJ databases">
        <title>Rethinking Asexuality: The Enigmatic Case of Functional Sexual Genes in Lepraria (Stereocaulaceae).</title>
        <authorList>
            <person name="Doellman M."/>
            <person name="Sun Y."/>
            <person name="Barcenas-Pena A."/>
            <person name="Lumbsch H.T."/>
            <person name="Grewe F."/>
        </authorList>
    </citation>
    <scope>NUCLEOTIDE SEQUENCE [LARGE SCALE GENOMIC DNA]</scope>
    <source>
        <strain evidence="6 7">Grewe 0041</strain>
    </source>
</reference>
<evidence type="ECO:0008006" key="8">
    <source>
        <dbReference type="Google" id="ProtNLM"/>
    </source>
</evidence>
<accession>A0ABR4B5K4</accession>
<dbReference type="Pfam" id="PF00067">
    <property type="entry name" value="p450"/>
    <property type="match status" value="1"/>
</dbReference>
<name>A0ABR4B5K4_9LECA</name>
<comment type="cofactor">
    <cofactor evidence="1">
        <name>heme</name>
        <dbReference type="ChEBI" id="CHEBI:30413"/>
    </cofactor>
</comment>
<dbReference type="InterPro" id="IPR036396">
    <property type="entry name" value="Cyt_P450_sf"/>
</dbReference>
<protein>
    <recommendedName>
        <fullName evidence="8">Cytochrome P450</fullName>
    </recommendedName>
</protein>
<evidence type="ECO:0000313" key="6">
    <source>
        <dbReference type="EMBL" id="KAL2053124.1"/>
    </source>
</evidence>
<evidence type="ECO:0000256" key="1">
    <source>
        <dbReference type="ARBA" id="ARBA00001971"/>
    </source>
</evidence>
<dbReference type="InterPro" id="IPR001128">
    <property type="entry name" value="Cyt_P450"/>
</dbReference>
<dbReference type="PANTHER" id="PTHR24305">
    <property type="entry name" value="CYTOCHROME P450"/>
    <property type="match status" value="1"/>
</dbReference>
<comment type="caution">
    <text evidence="6">The sequence shown here is derived from an EMBL/GenBank/DDBJ whole genome shotgun (WGS) entry which is preliminary data.</text>
</comment>
<proteinExistence type="inferred from homology"/>
<feature type="signal peptide" evidence="5">
    <location>
        <begin position="1"/>
        <end position="16"/>
    </location>
</feature>
<keyword evidence="4" id="KW-0408">Iron</keyword>
<keyword evidence="7" id="KW-1185">Reference proteome</keyword>
<evidence type="ECO:0000313" key="7">
    <source>
        <dbReference type="Proteomes" id="UP001590951"/>
    </source>
</evidence>
<dbReference type="InterPro" id="IPR050121">
    <property type="entry name" value="Cytochrome_P450_monoxygenase"/>
</dbReference>
<evidence type="ECO:0000256" key="2">
    <source>
        <dbReference type="ARBA" id="ARBA00010617"/>
    </source>
</evidence>
<evidence type="ECO:0000256" key="5">
    <source>
        <dbReference type="SAM" id="SignalP"/>
    </source>
</evidence>
<sequence>MLTLLLWAAIPSLSLLWWLSVPKEEKALSQTTFDDPAVCAMIIACTGYDCSSDRNTINNVQSRADPNQRLVRTFGIDNAFTTIDENYRKDFRSHAKEKITLDDRRWKTIADLARQLVGTAIPQPGSDIANIRLDSLAQSVTLKISLHILFDRNPFQLDEEVILEIARTINFLWTESKSTIDPSGADRERLRRALGLIFPGVGLTARQNPLNLILPAYETLWRVILLCFIEVTFRHRARAEWKQVLNDFLADPTNAHFEERGPRPGAVSAADIINEALRLYPPTKRVYRKFHIAGKTDPEMVAANIEACHRNPAIWGSDSWLFKPSRWRNIGNEARNAYMPFGGSTFVCPAKQDFGPRMIGVIVAALVTHILQCDWKLELCVGGPNGGEELSREEPLVSDRNNYEWIEISRRLSHS</sequence>